<dbReference type="Proteomes" id="UP001054252">
    <property type="component" value="Unassembled WGS sequence"/>
</dbReference>
<gene>
    <name evidence="1" type="ORF">SLEP1_g42378</name>
</gene>
<name>A0AAV5LB14_9ROSI</name>
<dbReference type="EMBL" id="BPVZ01000103">
    <property type="protein sequence ID" value="GKV33942.1"/>
    <property type="molecule type" value="Genomic_DNA"/>
</dbReference>
<accession>A0AAV5LB14</accession>
<evidence type="ECO:0000313" key="1">
    <source>
        <dbReference type="EMBL" id="GKV33942.1"/>
    </source>
</evidence>
<proteinExistence type="predicted"/>
<dbReference type="AlphaFoldDB" id="A0AAV5LB14"/>
<protein>
    <submittedName>
        <fullName evidence="1">Uncharacterized protein</fullName>
    </submittedName>
</protein>
<reference evidence="1 2" key="1">
    <citation type="journal article" date="2021" name="Commun. Biol.">
        <title>The genome of Shorea leprosula (Dipterocarpaceae) highlights the ecological relevance of drought in aseasonal tropical rainforests.</title>
        <authorList>
            <person name="Ng K.K.S."/>
            <person name="Kobayashi M.J."/>
            <person name="Fawcett J.A."/>
            <person name="Hatakeyama M."/>
            <person name="Paape T."/>
            <person name="Ng C.H."/>
            <person name="Ang C.C."/>
            <person name="Tnah L.H."/>
            <person name="Lee C.T."/>
            <person name="Nishiyama T."/>
            <person name="Sese J."/>
            <person name="O'Brien M.J."/>
            <person name="Copetti D."/>
            <person name="Mohd Noor M.I."/>
            <person name="Ong R.C."/>
            <person name="Putra M."/>
            <person name="Sireger I.Z."/>
            <person name="Indrioko S."/>
            <person name="Kosugi Y."/>
            <person name="Izuno A."/>
            <person name="Isagi Y."/>
            <person name="Lee S.L."/>
            <person name="Shimizu K.K."/>
        </authorList>
    </citation>
    <scope>NUCLEOTIDE SEQUENCE [LARGE SCALE GENOMIC DNA]</scope>
    <source>
        <strain evidence="1">214</strain>
    </source>
</reference>
<evidence type="ECO:0000313" key="2">
    <source>
        <dbReference type="Proteomes" id="UP001054252"/>
    </source>
</evidence>
<comment type="caution">
    <text evidence="1">The sequence shown here is derived from an EMBL/GenBank/DDBJ whole genome shotgun (WGS) entry which is preliminary data.</text>
</comment>
<organism evidence="1 2">
    <name type="scientific">Rubroshorea leprosula</name>
    <dbReference type="NCBI Taxonomy" id="152421"/>
    <lineage>
        <taxon>Eukaryota</taxon>
        <taxon>Viridiplantae</taxon>
        <taxon>Streptophyta</taxon>
        <taxon>Embryophyta</taxon>
        <taxon>Tracheophyta</taxon>
        <taxon>Spermatophyta</taxon>
        <taxon>Magnoliopsida</taxon>
        <taxon>eudicotyledons</taxon>
        <taxon>Gunneridae</taxon>
        <taxon>Pentapetalae</taxon>
        <taxon>rosids</taxon>
        <taxon>malvids</taxon>
        <taxon>Malvales</taxon>
        <taxon>Dipterocarpaceae</taxon>
        <taxon>Rubroshorea</taxon>
    </lineage>
</organism>
<sequence length="161" mass="17664">MAPIARDIVEMGVDPIVIVSLSSSESKCFDIFHFPSWSAASKNNTTFIASILLSPAPPNPPPIPTTKIVKGGETGNAARNATIANMRRKPKSSKDWAAFEDAEDSVIAIHSWSSFVNAEVVKVYDAGSHYPSVFRKSLVLWIPAACMLRLILFRYEGREKV</sequence>
<keyword evidence="2" id="KW-1185">Reference proteome</keyword>